<name>A0A2B7Y184_9EURO</name>
<evidence type="ECO:0000259" key="1">
    <source>
        <dbReference type="Pfam" id="PF01636"/>
    </source>
</evidence>
<evidence type="ECO:0000313" key="3">
    <source>
        <dbReference type="Proteomes" id="UP000223968"/>
    </source>
</evidence>
<organism evidence="2 3">
    <name type="scientific">Helicocarpus griseus UAMH5409</name>
    <dbReference type="NCBI Taxonomy" id="1447875"/>
    <lineage>
        <taxon>Eukaryota</taxon>
        <taxon>Fungi</taxon>
        <taxon>Dikarya</taxon>
        <taxon>Ascomycota</taxon>
        <taxon>Pezizomycotina</taxon>
        <taxon>Eurotiomycetes</taxon>
        <taxon>Eurotiomycetidae</taxon>
        <taxon>Onygenales</taxon>
        <taxon>Ajellomycetaceae</taxon>
        <taxon>Helicocarpus</taxon>
    </lineage>
</organism>
<dbReference type="STRING" id="1447875.A0A2B7Y184"/>
<sequence length="109" mass="12858">MFQAIDAEPRILVHEDFHAGNMLVRDGQLVGIMDWEFSVSEVTEEEEEKWNRRYHQDLEKLMRQKGWSEENIRTALGDGWPAFQKTRTVMFPEDNDDEGREKAWDVSGD</sequence>
<dbReference type="Gene3D" id="3.90.1200.10">
    <property type="match status" value="1"/>
</dbReference>
<dbReference type="EMBL" id="PDNB01000031">
    <property type="protein sequence ID" value="PGH14801.1"/>
    <property type="molecule type" value="Genomic_DNA"/>
</dbReference>
<dbReference type="Pfam" id="PF01636">
    <property type="entry name" value="APH"/>
    <property type="match status" value="1"/>
</dbReference>
<feature type="domain" description="Aminoglycoside phosphotransferase" evidence="1">
    <location>
        <begin position="7"/>
        <end position="39"/>
    </location>
</feature>
<protein>
    <recommendedName>
        <fullName evidence="1">Aminoglycoside phosphotransferase domain-containing protein</fullName>
    </recommendedName>
</protein>
<evidence type="ECO:0000313" key="2">
    <source>
        <dbReference type="EMBL" id="PGH14801.1"/>
    </source>
</evidence>
<accession>A0A2B7Y184</accession>
<gene>
    <name evidence="2" type="ORF">AJ79_02817</name>
</gene>
<proteinExistence type="predicted"/>
<dbReference type="AlphaFoldDB" id="A0A2B7Y184"/>
<dbReference type="InterPro" id="IPR011009">
    <property type="entry name" value="Kinase-like_dom_sf"/>
</dbReference>
<dbReference type="OrthoDB" id="8300194at2759"/>
<keyword evidence="3" id="KW-1185">Reference proteome</keyword>
<dbReference type="SUPFAM" id="SSF56112">
    <property type="entry name" value="Protein kinase-like (PK-like)"/>
    <property type="match status" value="1"/>
</dbReference>
<comment type="caution">
    <text evidence="2">The sequence shown here is derived from an EMBL/GenBank/DDBJ whole genome shotgun (WGS) entry which is preliminary data.</text>
</comment>
<dbReference type="Proteomes" id="UP000223968">
    <property type="component" value="Unassembled WGS sequence"/>
</dbReference>
<dbReference type="InterPro" id="IPR002575">
    <property type="entry name" value="Aminoglycoside_PTrfase"/>
</dbReference>
<reference evidence="2 3" key="1">
    <citation type="submission" date="2017-10" db="EMBL/GenBank/DDBJ databases">
        <title>Comparative genomics in systemic dimorphic fungi from Ajellomycetaceae.</title>
        <authorList>
            <person name="Munoz J.F."/>
            <person name="Mcewen J.G."/>
            <person name="Clay O.K."/>
            <person name="Cuomo C.A."/>
        </authorList>
    </citation>
    <scope>NUCLEOTIDE SEQUENCE [LARGE SCALE GENOMIC DNA]</scope>
    <source>
        <strain evidence="2 3">UAMH5409</strain>
    </source>
</reference>